<feature type="non-terminal residue" evidence="1">
    <location>
        <position position="1"/>
    </location>
</feature>
<comment type="caution">
    <text evidence="1">The sequence shown here is derived from an EMBL/GenBank/DDBJ whole genome shotgun (WGS) entry which is preliminary data.</text>
</comment>
<evidence type="ECO:0000313" key="1">
    <source>
        <dbReference type="EMBL" id="GFD19644.1"/>
    </source>
</evidence>
<dbReference type="EMBL" id="BKCJ011316169">
    <property type="protein sequence ID" value="GFD19644.1"/>
    <property type="molecule type" value="Genomic_DNA"/>
</dbReference>
<dbReference type="AlphaFoldDB" id="A0A699UJ79"/>
<name>A0A699UJ79_TANCI</name>
<reference evidence="1" key="1">
    <citation type="journal article" date="2019" name="Sci. Rep.">
        <title>Draft genome of Tanacetum cinerariifolium, the natural source of mosquito coil.</title>
        <authorList>
            <person name="Yamashiro T."/>
            <person name="Shiraishi A."/>
            <person name="Satake H."/>
            <person name="Nakayama K."/>
        </authorList>
    </citation>
    <scope>NUCLEOTIDE SEQUENCE</scope>
</reference>
<sequence length="80" mass="8837">DVGVKEAFSEEEAEAFLASVADYDPACKTTFMSEFDSLFNKSYPYVEKLAESFRIPLGDLQNMWPEGTGPTLSGNTADMQ</sequence>
<accession>A0A699UJ79</accession>
<protein>
    <submittedName>
        <fullName evidence="1">Uncharacterized protein</fullName>
    </submittedName>
</protein>
<gene>
    <name evidence="1" type="ORF">Tci_891613</name>
</gene>
<organism evidence="1">
    <name type="scientific">Tanacetum cinerariifolium</name>
    <name type="common">Dalmatian daisy</name>
    <name type="synonym">Chrysanthemum cinerariifolium</name>
    <dbReference type="NCBI Taxonomy" id="118510"/>
    <lineage>
        <taxon>Eukaryota</taxon>
        <taxon>Viridiplantae</taxon>
        <taxon>Streptophyta</taxon>
        <taxon>Embryophyta</taxon>
        <taxon>Tracheophyta</taxon>
        <taxon>Spermatophyta</taxon>
        <taxon>Magnoliopsida</taxon>
        <taxon>eudicotyledons</taxon>
        <taxon>Gunneridae</taxon>
        <taxon>Pentapetalae</taxon>
        <taxon>asterids</taxon>
        <taxon>campanulids</taxon>
        <taxon>Asterales</taxon>
        <taxon>Asteraceae</taxon>
        <taxon>Asteroideae</taxon>
        <taxon>Anthemideae</taxon>
        <taxon>Anthemidinae</taxon>
        <taxon>Tanacetum</taxon>
    </lineage>
</organism>
<proteinExistence type="predicted"/>